<dbReference type="SMART" id="SM00484">
    <property type="entry name" value="XPGI"/>
    <property type="match status" value="1"/>
</dbReference>
<keyword evidence="11" id="KW-0539">Nucleus</keyword>
<evidence type="ECO:0000256" key="1">
    <source>
        <dbReference type="ARBA" id="ARBA00001946"/>
    </source>
</evidence>
<dbReference type="SUPFAM" id="SSF47807">
    <property type="entry name" value="5' to 3' exonuclease, C-terminal subdomain"/>
    <property type="match status" value="1"/>
</dbReference>
<feature type="region of interest" description="Disordered" evidence="13">
    <location>
        <begin position="694"/>
        <end position="713"/>
    </location>
</feature>
<dbReference type="RefSeq" id="XP_013242567.1">
    <property type="nucleotide sequence ID" value="XM_013387113.1"/>
</dbReference>
<feature type="region of interest" description="Disordered" evidence="13">
    <location>
        <begin position="417"/>
        <end position="499"/>
    </location>
</feature>
<feature type="compositionally biased region" description="Acidic residues" evidence="13">
    <location>
        <begin position="146"/>
        <end position="164"/>
    </location>
</feature>
<keyword evidence="6" id="KW-0255">Endonuclease</keyword>
<evidence type="ECO:0000256" key="11">
    <source>
        <dbReference type="ARBA" id="ARBA00023242"/>
    </source>
</evidence>
<evidence type="ECO:0000256" key="6">
    <source>
        <dbReference type="ARBA" id="ARBA00022759"/>
    </source>
</evidence>
<dbReference type="Gene3D" id="3.40.50.1010">
    <property type="entry name" value="5'-nuclease"/>
    <property type="match status" value="2"/>
</dbReference>
<feature type="compositionally biased region" description="Basic and acidic residues" evidence="13">
    <location>
        <begin position="761"/>
        <end position="771"/>
    </location>
</feature>
<dbReference type="HOGENOM" id="CLU_003018_0_1_1"/>
<keyword evidence="8" id="KW-0378">Hydrolase</keyword>
<accession>A0A066VR68</accession>
<feature type="compositionally biased region" description="Low complexity" evidence="13">
    <location>
        <begin position="1480"/>
        <end position="1494"/>
    </location>
</feature>
<dbReference type="SUPFAM" id="SSF88723">
    <property type="entry name" value="PIN domain-like"/>
    <property type="match status" value="1"/>
</dbReference>
<keyword evidence="5" id="KW-0479">Metal-binding</keyword>
<evidence type="ECO:0000313" key="16">
    <source>
        <dbReference type="EMBL" id="KDN43946.1"/>
    </source>
</evidence>
<dbReference type="EMBL" id="JMSN01000056">
    <property type="protein sequence ID" value="KDN43946.1"/>
    <property type="molecule type" value="Genomic_DNA"/>
</dbReference>
<dbReference type="Proteomes" id="UP000027361">
    <property type="component" value="Unassembled WGS sequence"/>
</dbReference>
<keyword evidence="17" id="KW-1185">Reference proteome</keyword>
<evidence type="ECO:0000256" key="12">
    <source>
        <dbReference type="ARBA" id="ARBA00038112"/>
    </source>
</evidence>
<feature type="domain" description="XPG N-terminal" evidence="15">
    <location>
        <begin position="1"/>
        <end position="98"/>
    </location>
</feature>
<feature type="compositionally biased region" description="Low complexity" evidence="13">
    <location>
        <begin position="698"/>
        <end position="709"/>
    </location>
</feature>
<dbReference type="Gene3D" id="1.10.150.20">
    <property type="entry name" value="5' to 3' exonuclease, C-terminal subdomain"/>
    <property type="match status" value="1"/>
</dbReference>
<dbReference type="InterPro" id="IPR019974">
    <property type="entry name" value="XPG_CS"/>
</dbReference>
<feature type="region of interest" description="Disordered" evidence="13">
    <location>
        <begin position="1024"/>
        <end position="1079"/>
    </location>
</feature>
<feature type="compositionally biased region" description="Basic and acidic residues" evidence="13">
    <location>
        <begin position="925"/>
        <end position="943"/>
    </location>
</feature>
<feature type="domain" description="XPG-I" evidence="14">
    <location>
        <begin position="1166"/>
        <end position="1235"/>
    </location>
</feature>
<dbReference type="SMART" id="SM00485">
    <property type="entry name" value="XPGN"/>
    <property type="match status" value="1"/>
</dbReference>
<dbReference type="GO" id="GO:0003697">
    <property type="term" value="F:single-stranded DNA binding"/>
    <property type="evidence" value="ECO:0007669"/>
    <property type="project" value="InterPro"/>
</dbReference>
<feature type="region of interest" description="Disordered" evidence="13">
    <location>
        <begin position="761"/>
        <end position="813"/>
    </location>
</feature>
<dbReference type="OrthoDB" id="31113at2759"/>
<sequence>MGVKGLWQLIEPIGRPIRPETLEGQKLAIDSSIWLYHFQMAMRDKTGKTFKNAHILGFLWRILKLLHLGIRPVFVFDGGAPALKRKTLAGRRARKAGAQESHAKTASKLLNAQLREAAYRHVIEQKDKQREAAEATQKRRWKGSDEAVEGEEAWEPDDERYDGDNSVEEALRTGLQEDLGGNVVYFDDLMAPNAGSSTQRGAHRSASRPPLRTSASPSKGDETPDEASPNKARKKDWHKDPYALPPLEANLSTIGLRSASRANGGDVSKAKFKRPKKDFRYATESELRAMMSSLRPEDLSTTSPFFSQLPVALQYELVGDMRAQSRGTSYKRLQSMIAAAPTAADFSKQQVLGLKTRNDWTQRVLEVTDQIGSANIKVNVITDKGRIAGSRGKEYVLVRNEKDGGFVLGRRAGEGGTKEKAIDLEELERGQRDDELIGSEDEENAGGAAKRRRLASGGEARHLNDVMTDEEEYEEVSSAGHARASASSPAKISSTDLDNVSKSQRQQLATLLEDGEFDVFARKEVAMQLICQRAKAHAKQGRREAGVRSIADVLDDEEAWEEAGRARGNSTRQQGSRLGLFRAVPVASRADGAIDIVDSDDELREGAEEVAEWENQDALFSDILANGTAHLALPNSVPGAVQPDDDDSLDDFSADLYEPALEDRQATSDVASGVGGPQELKEVTAFEEVEGSATLRISSSQSRTSSSTQARKHLVPIDEQPQGIYGGNAALGFRYADRAGVPDRLKNSLFVRDEQRRKDFEEDLYVSERPHASNSPGKSPSKNTSTSARPIRRSSSTIKTAQHDAIARTIAPRPTATGVLESTFTVKQAQPAVASELVQQNCDTPAASGDASHGFFSALAALQTGSSPVSPTAVHVIKPSEGISSRNAGVQEAQTGPVDKGLNSRKVEEDMVVIAKRQPEPGLTDNDHIHENEDVREDQKTRFAEVVPESFMEGPVTQTSPRTAAEPAADDGHNISSSSSKGTTATDRPSAGIQELSGNMTNKHKAHLLENPQAAIDLDEIAPDSETEQSHNSTNAFVFSPNVCSDDEKGNENENEPESRQGSVAASPEPVMLGADGFPLPTLEELDAADEDDEDLEGLVQRETQGLASILKQQQQPSGQRNKTYRQMQAEAETEVNLLKEQHAASRRTEEDVTLQMALDVQYMLRQFGIPYITGPMEAEAQCAELVRLGLCDGIITDDSDVFLFGGMRVFKNMFNDNKTVQCFVMNDLDRNVGLDRRKLIQLAHLLGSDYTDGLDGVGIVLAMEILSIFSGEDGLIRFRDWWLLAQQGADKDYFPPGDWDAGERKEIRSRLSRIKKTLIKKVHLTPEWPDTRVAEAYLEPQVDHSEEPFAWGVPDLEQVRQCLMHFLGWSVEKCDQYVLPVFEQMHRRGRARGQTTLGDGFFDNTAGLGHYAPRERIQFGSTRLQQVINGFRASEKGKVCVESKMVDSDESSVEAVDANGTSAPRADRGKRKRSGGRGSASAARSSARSTASARGRKANRSKGKGGANAATAAQETRNRSDFQEGNGGQGDSSLSPDMEEVTEAVEQPFLRTGSLGGSSQRGRERGARADNLNMARNMSLDDIHTLPAGRTPRISPDGSGRSPAPASGCRP</sequence>
<dbReference type="InterPro" id="IPR006086">
    <property type="entry name" value="XPG-I_dom"/>
</dbReference>
<dbReference type="PANTHER" id="PTHR16171">
    <property type="entry name" value="DNA REPAIR PROTEIN COMPLEMENTING XP-G CELLS-RELATED"/>
    <property type="match status" value="1"/>
</dbReference>
<feature type="region of interest" description="Disordered" evidence="13">
    <location>
        <begin position="192"/>
        <end position="244"/>
    </location>
</feature>
<dbReference type="CDD" id="cd09904">
    <property type="entry name" value="H3TH_XPG"/>
    <property type="match status" value="1"/>
</dbReference>
<feature type="region of interest" description="Disordered" evidence="13">
    <location>
        <begin position="125"/>
        <end position="164"/>
    </location>
</feature>
<feature type="compositionally biased region" description="Polar residues" evidence="13">
    <location>
        <begin position="974"/>
        <end position="987"/>
    </location>
</feature>
<dbReference type="GO" id="GO:0005634">
    <property type="term" value="C:nucleus"/>
    <property type="evidence" value="ECO:0007669"/>
    <property type="project" value="UniProtKB-SubCell"/>
</dbReference>
<dbReference type="InterPro" id="IPR006085">
    <property type="entry name" value="XPG_DNA_repair_N"/>
</dbReference>
<dbReference type="InterPro" id="IPR008918">
    <property type="entry name" value="HhH2"/>
</dbReference>
<proteinExistence type="inferred from homology"/>
<dbReference type="GeneID" id="25263286"/>
<evidence type="ECO:0000259" key="15">
    <source>
        <dbReference type="SMART" id="SM00485"/>
    </source>
</evidence>
<comment type="similarity">
    <text evidence="12">Belongs to the XPG/RAD2 endonuclease family. GEN subfamily.</text>
</comment>
<dbReference type="Pfam" id="PF00867">
    <property type="entry name" value="XPG_I"/>
    <property type="match status" value="1"/>
</dbReference>
<dbReference type="InterPro" id="IPR006084">
    <property type="entry name" value="XPG/Rad2"/>
</dbReference>
<dbReference type="GO" id="GO:0048256">
    <property type="term" value="F:flap endonuclease activity"/>
    <property type="evidence" value="ECO:0007669"/>
    <property type="project" value="UniProtKB-ARBA"/>
</dbReference>
<dbReference type="GO" id="GO:0046872">
    <property type="term" value="F:metal ion binding"/>
    <property type="evidence" value="ECO:0007669"/>
    <property type="project" value="UniProtKB-KW"/>
</dbReference>
<protein>
    <submittedName>
        <fullName evidence="16">PIN domain-like protein</fullName>
    </submittedName>
</protein>
<comment type="cofactor">
    <cofactor evidence="1">
        <name>Mg(2+)</name>
        <dbReference type="ChEBI" id="CHEBI:18420"/>
    </cofactor>
</comment>
<dbReference type="InParanoid" id="A0A066VR68"/>
<keyword evidence="7" id="KW-0227">DNA damage</keyword>
<evidence type="ECO:0000256" key="13">
    <source>
        <dbReference type="SAM" id="MobiDB-lite"/>
    </source>
</evidence>
<dbReference type="FunFam" id="1.10.150.20:FF:000030">
    <property type="entry name" value="Flap endonuclease GEN-like 1"/>
    <property type="match status" value="1"/>
</dbReference>
<dbReference type="PRINTS" id="PR00066">
    <property type="entry name" value="XRODRMPGMNTG"/>
</dbReference>
<evidence type="ECO:0000256" key="10">
    <source>
        <dbReference type="ARBA" id="ARBA00023204"/>
    </source>
</evidence>
<keyword evidence="9" id="KW-0460">Magnesium</keyword>
<organism evidence="16 17">
    <name type="scientific">Tilletiaria anomala (strain ATCC 24038 / CBS 436.72 / UBC 951)</name>
    <dbReference type="NCBI Taxonomy" id="1037660"/>
    <lineage>
        <taxon>Eukaryota</taxon>
        <taxon>Fungi</taxon>
        <taxon>Dikarya</taxon>
        <taxon>Basidiomycota</taxon>
        <taxon>Ustilaginomycotina</taxon>
        <taxon>Exobasidiomycetes</taxon>
        <taxon>Georgefischeriales</taxon>
        <taxon>Tilletiariaceae</taxon>
        <taxon>Tilletiaria</taxon>
    </lineage>
</organism>
<dbReference type="STRING" id="1037660.A0A066VR68"/>
<evidence type="ECO:0000256" key="4">
    <source>
        <dbReference type="ARBA" id="ARBA00022722"/>
    </source>
</evidence>
<comment type="subcellular location">
    <subcellularLocation>
        <location evidence="2">Nucleus</location>
    </subcellularLocation>
</comment>
<evidence type="ECO:0000256" key="5">
    <source>
        <dbReference type="ARBA" id="ARBA00022723"/>
    </source>
</evidence>
<feature type="compositionally biased region" description="Basic residues" evidence="13">
    <location>
        <begin position="1495"/>
        <end position="1504"/>
    </location>
</feature>
<dbReference type="InterPro" id="IPR001044">
    <property type="entry name" value="XPG/Rad2_eukaryotes"/>
</dbReference>
<evidence type="ECO:0000256" key="7">
    <source>
        <dbReference type="ARBA" id="ARBA00022763"/>
    </source>
</evidence>
<name>A0A066VR68_TILAU</name>
<evidence type="ECO:0000256" key="3">
    <source>
        <dbReference type="ARBA" id="ARBA00005283"/>
    </source>
</evidence>
<feature type="compositionally biased region" description="Polar residues" evidence="13">
    <location>
        <begin position="772"/>
        <end position="800"/>
    </location>
</feature>
<dbReference type="PROSITE" id="PS00841">
    <property type="entry name" value="XPG_1"/>
    <property type="match status" value="1"/>
</dbReference>
<evidence type="ECO:0000313" key="17">
    <source>
        <dbReference type="Proteomes" id="UP000027361"/>
    </source>
</evidence>
<reference evidence="16" key="1">
    <citation type="submission" date="2014-05" db="EMBL/GenBank/DDBJ databases">
        <title>Draft genome sequence of a rare smut relative, Tilletiaria anomala UBC 951.</title>
        <authorList>
            <consortium name="DOE Joint Genome Institute"/>
            <person name="Toome M."/>
            <person name="Kuo A."/>
            <person name="Henrissat B."/>
            <person name="Lipzen A."/>
            <person name="Tritt A."/>
            <person name="Yoshinaga Y."/>
            <person name="Zane M."/>
            <person name="Barry K."/>
            <person name="Grigoriev I.V."/>
            <person name="Spatafora J.W."/>
            <person name="Aimea M.C."/>
        </authorList>
    </citation>
    <scope>NUCLEOTIDE SEQUENCE [LARGE SCALE GENOMIC DNA]</scope>
    <source>
        <strain evidence="16">UBC 951</strain>
    </source>
</reference>
<keyword evidence="4" id="KW-0540">Nuclease</keyword>
<dbReference type="Pfam" id="PF00752">
    <property type="entry name" value="XPG_N"/>
    <property type="match status" value="1"/>
</dbReference>
<gene>
    <name evidence="16" type="ORF">K437DRAFT_248102</name>
</gene>
<dbReference type="InterPro" id="IPR029060">
    <property type="entry name" value="PIN-like_dom_sf"/>
</dbReference>
<feature type="compositionally biased region" description="Basic and acidic residues" evidence="13">
    <location>
        <begin position="417"/>
        <end position="435"/>
    </location>
</feature>
<comment type="similarity">
    <text evidence="3">Belongs to the XPG/RAD2 endonuclease family. XPG subfamily.</text>
</comment>
<dbReference type="OMA" id="PNSMDFS"/>
<keyword evidence="10" id="KW-0234">DNA repair</keyword>
<feature type="region of interest" description="Disordered" evidence="13">
    <location>
        <begin position="919"/>
        <end position="996"/>
    </location>
</feature>
<feature type="compositionally biased region" description="Low complexity" evidence="13">
    <location>
        <begin position="477"/>
        <end position="490"/>
    </location>
</feature>
<evidence type="ECO:0000259" key="14">
    <source>
        <dbReference type="SMART" id="SM00484"/>
    </source>
</evidence>
<evidence type="ECO:0000256" key="9">
    <source>
        <dbReference type="ARBA" id="ARBA00022842"/>
    </source>
</evidence>
<dbReference type="PANTHER" id="PTHR16171:SF7">
    <property type="entry name" value="DNA REPAIR PROTEIN RAD2"/>
    <property type="match status" value="1"/>
</dbReference>
<dbReference type="PRINTS" id="PR00853">
    <property type="entry name" value="XPGRADSUPER"/>
</dbReference>
<feature type="compositionally biased region" description="Basic and acidic residues" evidence="13">
    <location>
        <begin position="125"/>
        <end position="145"/>
    </location>
</feature>
<dbReference type="FunCoup" id="A0A066VR68">
    <property type="interactions" value="349"/>
</dbReference>
<evidence type="ECO:0000256" key="2">
    <source>
        <dbReference type="ARBA" id="ARBA00004123"/>
    </source>
</evidence>
<evidence type="ECO:0000256" key="8">
    <source>
        <dbReference type="ARBA" id="ARBA00022801"/>
    </source>
</evidence>
<dbReference type="GO" id="GO:0006289">
    <property type="term" value="P:nucleotide-excision repair"/>
    <property type="evidence" value="ECO:0007669"/>
    <property type="project" value="InterPro"/>
</dbReference>
<dbReference type="CDD" id="cd09868">
    <property type="entry name" value="PIN_XPG_RAD2"/>
    <property type="match status" value="2"/>
</dbReference>
<dbReference type="InterPro" id="IPR036279">
    <property type="entry name" value="5-3_exonuclease_C_sf"/>
</dbReference>
<dbReference type="SMART" id="SM00279">
    <property type="entry name" value="HhH2"/>
    <property type="match status" value="1"/>
</dbReference>
<comment type="caution">
    <text evidence="16">The sequence shown here is derived from an EMBL/GenBank/DDBJ whole genome shotgun (WGS) entry which is preliminary data.</text>
</comment>
<feature type="region of interest" description="Disordered" evidence="13">
    <location>
        <begin position="1451"/>
        <end position="1612"/>
    </location>
</feature>